<accession>A0A4V2F496</accession>
<gene>
    <name evidence="2" type="ORF">EV189_2253</name>
</gene>
<dbReference type="Proteomes" id="UP000293638">
    <property type="component" value="Unassembled WGS sequence"/>
</dbReference>
<comment type="caution">
    <text evidence="2">The sequence shown here is derived from an EMBL/GenBank/DDBJ whole genome shotgun (WGS) entry which is preliminary data.</text>
</comment>
<evidence type="ECO:0000256" key="1">
    <source>
        <dbReference type="SAM" id="MobiDB-lite"/>
    </source>
</evidence>
<proteinExistence type="predicted"/>
<dbReference type="RefSeq" id="WP_130493054.1">
    <property type="nucleotide sequence ID" value="NZ_SGXD01000003.1"/>
</dbReference>
<sequence>MPSEPPLPAPGTFALYPYAVPPVPAGSYLLTGATSGLPGPVEDLRTRVVVTGPRFALPPDQVLSTYPPARATGYFASRLPQVVLRRRTLPWERSPDLPVDGSVPGPDDPPPTPWLALVLVAEGEGQLRHDVPVAECVSADAVLPPGEADVARTSCLEVPLSVVQRTFPTREDLALLCSVRAVDLRDTELALGDDDGWLAVVLGNRLPQPGGHYLACLVNLEGQLDVLPTNPPLAHDDLYDRVISVVDVRADLQPEVAFDPAVMRLPSALREAEGALDIEEAAPGFAAPHTASGSTFVTAATGTAVPTGGGWASALESAGEPLGVSGLRAKMELGAAFAIPPRLFDEPKRFPVLAYWSFDCAGTGDFRTLASELHVRLLGHVVTGPETPDGDPVGPGSPAQAVASEPVSPRPLPLVAETGHVRLEAHGRRGETGQAWFRGPLAPAPVPRVEPDPDQPEGLPALPLTHHADQLRRVVPDGSEDLGYAAAFEIGRLLALAQPAVVGALSRWRQEAYGAARVRAVGGSTTSALPDRLRAAAEAVDPLTGTAASATLGARAARALVTVLGDAPEVIPGDPRPLADPGAAAGVLDGLLEGRTPLAAALAGVGLAELADVDGPDLLARLTAAGVQRAQVGEEGEQLALRSVLEREAGQVAQAAARGVQGVRRLDPADQGGPA</sequence>
<feature type="region of interest" description="Disordered" evidence="1">
    <location>
        <begin position="385"/>
        <end position="409"/>
    </location>
</feature>
<dbReference type="EMBL" id="SGXD01000003">
    <property type="protein sequence ID" value="RZS86837.1"/>
    <property type="molecule type" value="Genomic_DNA"/>
</dbReference>
<dbReference type="OrthoDB" id="4846903at2"/>
<name>A0A4V2F496_9ACTN</name>
<evidence type="ECO:0000313" key="3">
    <source>
        <dbReference type="Proteomes" id="UP000293638"/>
    </source>
</evidence>
<reference evidence="2 3" key="1">
    <citation type="submission" date="2019-02" db="EMBL/GenBank/DDBJ databases">
        <title>Genomic Encyclopedia of Type Strains, Phase IV (KMG-IV): sequencing the most valuable type-strain genomes for metagenomic binning, comparative biology and taxonomic classification.</title>
        <authorList>
            <person name="Goeker M."/>
        </authorList>
    </citation>
    <scope>NUCLEOTIDE SEQUENCE [LARGE SCALE GENOMIC DNA]</scope>
    <source>
        <strain evidence="2 3">DSM 45622</strain>
    </source>
</reference>
<organism evidence="2 3">
    <name type="scientific">Motilibacter rhizosphaerae</name>
    <dbReference type="NCBI Taxonomy" id="598652"/>
    <lineage>
        <taxon>Bacteria</taxon>
        <taxon>Bacillati</taxon>
        <taxon>Actinomycetota</taxon>
        <taxon>Actinomycetes</taxon>
        <taxon>Motilibacterales</taxon>
        <taxon>Motilibacteraceae</taxon>
        <taxon>Motilibacter</taxon>
    </lineage>
</organism>
<protein>
    <submittedName>
        <fullName evidence="2">Uncharacterized protein</fullName>
    </submittedName>
</protein>
<keyword evidence="3" id="KW-1185">Reference proteome</keyword>
<dbReference type="AlphaFoldDB" id="A0A4V2F496"/>
<evidence type="ECO:0000313" key="2">
    <source>
        <dbReference type="EMBL" id="RZS86837.1"/>
    </source>
</evidence>